<evidence type="ECO:0000256" key="1">
    <source>
        <dbReference type="SAM" id="MobiDB-lite"/>
    </source>
</evidence>
<dbReference type="InterPro" id="IPR058330">
    <property type="entry name" value="DUF8017"/>
</dbReference>
<dbReference type="Proteomes" id="UP001220022">
    <property type="component" value="Unassembled WGS sequence"/>
</dbReference>
<keyword evidence="2" id="KW-0472">Membrane</keyword>
<evidence type="ECO:0000259" key="3">
    <source>
        <dbReference type="Pfam" id="PF26056"/>
    </source>
</evidence>
<feature type="domain" description="DUF8017" evidence="3">
    <location>
        <begin position="179"/>
        <end position="376"/>
    </location>
</feature>
<feature type="compositionally biased region" description="Pro residues" evidence="1">
    <location>
        <begin position="99"/>
        <end position="110"/>
    </location>
</feature>
<dbReference type="EMBL" id="JARHTQ010000039">
    <property type="protein sequence ID" value="MDF2260745.1"/>
    <property type="molecule type" value="Genomic_DNA"/>
</dbReference>
<feature type="region of interest" description="Disordered" evidence="1">
    <location>
        <begin position="148"/>
        <end position="179"/>
    </location>
</feature>
<protein>
    <recommendedName>
        <fullName evidence="3">DUF8017 domain-containing protein</fullName>
    </recommendedName>
</protein>
<keyword evidence="5" id="KW-1185">Reference proteome</keyword>
<gene>
    <name evidence="4" type="ORF">P2L57_35040</name>
</gene>
<keyword evidence="2" id="KW-0812">Transmembrane</keyword>
<reference evidence="4 5" key="1">
    <citation type="submission" date="2023-03" db="EMBL/GenBank/DDBJ databases">
        <title>Draft genome sequence of type strain Streptomyces ferralitis JCM 14344.</title>
        <authorList>
            <person name="Klaysubun C."/>
            <person name="Duangmal K."/>
        </authorList>
    </citation>
    <scope>NUCLEOTIDE SEQUENCE [LARGE SCALE GENOMIC DNA]</scope>
    <source>
        <strain evidence="4 5">JCM 14344</strain>
    </source>
</reference>
<accession>A0ABT5ZCI1</accession>
<evidence type="ECO:0000256" key="2">
    <source>
        <dbReference type="SAM" id="Phobius"/>
    </source>
</evidence>
<proteinExistence type="predicted"/>
<dbReference type="Pfam" id="PF26056">
    <property type="entry name" value="DUF8017"/>
    <property type="match status" value="1"/>
</dbReference>
<feature type="transmembrane region" description="Helical" evidence="2">
    <location>
        <begin position="118"/>
        <end position="139"/>
    </location>
</feature>
<feature type="compositionally biased region" description="Low complexity" evidence="1">
    <location>
        <begin position="148"/>
        <end position="166"/>
    </location>
</feature>
<feature type="compositionally biased region" description="Low complexity" evidence="1">
    <location>
        <begin position="62"/>
        <end position="73"/>
    </location>
</feature>
<name>A0ABT5ZCI1_9ACTN</name>
<dbReference type="RefSeq" id="WP_275821683.1">
    <property type="nucleotide sequence ID" value="NZ_BAAANM010000039.1"/>
</dbReference>
<feature type="compositionally biased region" description="Pro residues" evidence="1">
    <location>
        <begin position="39"/>
        <end position="61"/>
    </location>
</feature>
<organism evidence="4 5">
    <name type="scientific">Streptantibioticus ferralitis</name>
    <dbReference type="NCBI Taxonomy" id="236510"/>
    <lineage>
        <taxon>Bacteria</taxon>
        <taxon>Bacillati</taxon>
        <taxon>Actinomycetota</taxon>
        <taxon>Actinomycetes</taxon>
        <taxon>Kitasatosporales</taxon>
        <taxon>Streptomycetaceae</taxon>
        <taxon>Streptantibioticus</taxon>
    </lineage>
</organism>
<sequence length="378" mass="38819">MSWPQNPNDPQQPQQPARQPPQQGFGPAPTWTPTGEMPQIPPQGPPGPPPQAPQPAPPPQAQSPHSQPTQALQGPPPPPAGFPTHATAPQNHFGSYPGQQPPAPQEPQPQPARNRKTLLTVVGAVVALAVIGGGAFALLGGGKKTQQAKASSSASAPSQTAPTPTQDGPNTTGNGSDAKPMIAGWQTQTWQRHGFSYDVPPQSENWKVAKPDLEIVYTDKNGQPMVGMTGTSDYREGGCASAGNQSGPIAAGKGQLATIGSQGAKGGTLQDDAKIAAGNWGFAAYGGADGHKPKVSVSTPTPWKHNGIDGYTATATVTGIYQPSPCVPATATARSIAMRLKDGTIGLWIIYADQGVPNALTSAEIDKIMGTVRPAGAS</sequence>
<feature type="region of interest" description="Disordered" evidence="1">
    <location>
        <begin position="1"/>
        <end position="111"/>
    </location>
</feature>
<comment type="caution">
    <text evidence="4">The sequence shown here is derived from an EMBL/GenBank/DDBJ whole genome shotgun (WGS) entry which is preliminary data.</text>
</comment>
<evidence type="ECO:0000313" key="5">
    <source>
        <dbReference type="Proteomes" id="UP001220022"/>
    </source>
</evidence>
<keyword evidence="2" id="KW-1133">Transmembrane helix</keyword>
<feature type="compositionally biased region" description="Low complexity" evidence="1">
    <location>
        <begin position="1"/>
        <end position="29"/>
    </location>
</feature>
<evidence type="ECO:0000313" key="4">
    <source>
        <dbReference type="EMBL" id="MDF2260745.1"/>
    </source>
</evidence>